<evidence type="ECO:0000313" key="1">
    <source>
        <dbReference type="EMBL" id="KPH85092.1"/>
    </source>
</evidence>
<protein>
    <submittedName>
        <fullName evidence="1">Uncharacterized protein</fullName>
    </submittedName>
</protein>
<proteinExistence type="predicted"/>
<dbReference type="RefSeq" id="WP_039733942.1">
    <property type="nucleotide sequence ID" value="NZ_JUFX02000259.1"/>
</dbReference>
<name>A0A0N1F920_9PROT</name>
<dbReference type="EMBL" id="JUFX02000259">
    <property type="protein sequence ID" value="KPH85092.1"/>
    <property type="molecule type" value="Genomic_DNA"/>
</dbReference>
<accession>A0A0N1F920</accession>
<dbReference type="AlphaFoldDB" id="A0A0N1F920"/>
<dbReference type="Proteomes" id="UP000031553">
    <property type="component" value="Unassembled WGS sequence"/>
</dbReference>
<reference evidence="1 2" key="1">
    <citation type="submission" date="2015-07" db="EMBL/GenBank/DDBJ databases">
        <title>Draft Genome Sequence of Komagataeibacter intermedius Strain AF2, Isolated from Kombucha Tea.</title>
        <authorList>
            <person name="Santos R.A."/>
            <person name="Berretta A.A."/>
            <person name="Barud H.S."/>
            <person name="Ribeiro S.J."/>
            <person name="Gonzalez-Garcia L.N."/>
            <person name="Zucchi T.D."/>
            <person name="Goldman G.H."/>
            <person name="Riano-Pachon D.M."/>
        </authorList>
    </citation>
    <scope>NUCLEOTIDE SEQUENCE [LARGE SCALE GENOMIC DNA]</scope>
    <source>
        <strain evidence="1 2">AF2</strain>
    </source>
</reference>
<sequence length="250" mass="28454">MPATDAVLYKAHVKNLRALEAGLSEIKRDLNRAIADENIALTETLKKLYLFLAGAWAECRLKKLMYETSGFNGAQRALISAERSQADRWQKSLELGFRKRYGLPRAPLSDRTLSATAWFRFAATRQIIAENLEPLIGLRNTLAHGQWARPLNSEETDISSVLIAQMNQENALTVKFKLQLITSMAELIHDLIASRSFERDFDIHYGLVTTALTNLQKRSYAKWQQSMIEKKRRGRAKRDTAIVAYSRSPE</sequence>
<organism evidence="1 2">
    <name type="scientific">Komagataeibacter intermedius AF2</name>
    <dbReference type="NCBI Taxonomy" id="1458464"/>
    <lineage>
        <taxon>Bacteria</taxon>
        <taxon>Pseudomonadati</taxon>
        <taxon>Pseudomonadota</taxon>
        <taxon>Alphaproteobacteria</taxon>
        <taxon>Acetobacterales</taxon>
        <taxon>Acetobacteraceae</taxon>
        <taxon>Komagataeibacter</taxon>
    </lineage>
</organism>
<comment type="caution">
    <text evidence="1">The sequence shown here is derived from an EMBL/GenBank/DDBJ whole genome shotgun (WGS) entry which is preliminary data.</text>
</comment>
<evidence type="ECO:0000313" key="2">
    <source>
        <dbReference type="Proteomes" id="UP000031553"/>
    </source>
</evidence>
<gene>
    <name evidence="1" type="ORF">GLUCOINTEAF2_0203565</name>
</gene>
<dbReference type="OrthoDB" id="3035407at2"/>